<name>A0AC34F1M3_9BILA</name>
<evidence type="ECO:0000313" key="1">
    <source>
        <dbReference type="Proteomes" id="UP000887579"/>
    </source>
</evidence>
<protein>
    <submittedName>
        <fullName evidence="2">Heat shock protein 70</fullName>
    </submittedName>
</protein>
<proteinExistence type="predicted"/>
<accession>A0AC34F1M3</accession>
<dbReference type="WBParaSite" id="ES5_v2.g10796.t1">
    <property type="protein sequence ID" value="ES5_v2.g10796.t1"/>
    <property type="gene ID" value="ES5_v2.g10796"/>
</dbReference>
<evidence type="ECO:0000313" key="2">
    <source>
        <dbReference type="WBParaSite" id="ES5_v2.g10796.t1"/>
    </source>
</evidence>
<organism evidence="1 2">
    <name type="scientific">Panagrolaimus sp. ES5</name>
    <dbReference type="NCBI Taxonomy" id="591445"/>
    <lineage>
        <taxon>Eukaryota</taxon>
        <taxon>Metazoa</taxon>
        <taxon>Ecdysozoa</taxon>
        <taxon>Nematoda</taxon>
        <taxon>Chromadorea</taxon>
        <taxon>Rhabditida</taxon>
        <taxon>Tylenchina</taxon>
        <taxon>Panagrolaimomorpha</taxon>
        <taxon>Panagrolaimoidea</taxon>
        <taxon>Panagrolaimidae</taxon>
        <taxon>Panagrolaimus</taxon>
    </lineage>
</organism>
<dbReference type="Proteomes" id="UP000887579">
    <property type="component" value="Unplaced"/>
</dbReference>
<sequence length="602" mass="69009">MKFDDLQNYISAFDIYEKVDLEVKNREYHFEAVIKHGEEVAKLYNNEDINKYINEIINQRNGLKETLENHSPTFIEARNIIECCAKVDKIEESLRNKFKMEEKFEASILQTKQFLNVLESHLVNIVAVDEEKDKIKERILSSGTAPKVLVFLNELKIRSKNIHARCFKLCDNVKKQLLLLEKRENEEKTTSPPSDPFPIKPVNTNITSYLFPQKVSNYDNKINAVGIDLGTSRCCMAVSRNNKMETVALENAGERPLPSFVSFDEEDIKCGDVVLKGFLKYKEKYTVFDVKRFIGKEFHDIVPDRSWPFQVVEENDKVMIKTEDVHGEILKKPEEISAILLKYMKEKAKEFQGKPETKAVLTVPAAFTDSQKKSTLEAARLAGWENITLLPEPIAASFAYFNNREIPNNSNALLFDFGGGTLDVCLFKIVDQKIEIISNIGDTCLGGRDIDNLLIRYFTNALRFKYNINVNERVRRKYQLMLECQAIKHNLTLTKKDLLNVETFDSNINGIIEIERIELEELMTELLQRMKTAINQTLNNAKLSPKDIHKVLQVGGGCRMPVVKEMLKNMFKNADHCCEQQPDEVVAVGAAIYAYHLATIDV</sequence>
<reference evidence="2" key="1">
    <citation type="submission" date="2022-11" db="UniProtKB">
        <authorList>
            <consortium name="WormBaseParasite"/>
        </authorList>
    </citation>
    <scope>IDENTIFICATION</scope>
</reference>